<keyword evidence="2" id="KW-0732">Signal</keyword>
<accession>A0ABU5I2J5</accession>
<feature type="signal peptide" evidence="2">
    <location>
        <begin position="1"/>
        <end position="20"/>
    </location>
</feature>
<evidence type="ECO:0000313" key="5">
    <source>
        <dbReference type="Proteomes" id="UP001294412"/>
    </source>
</evidence>
<feature type="compositionally biased region" description="Low complexity" evidence="1">
    <location>
        <begin position="117"/>
        <end position="134"/>
    </location>
</feature>
<reference evidence="4 5" key="1">
    <citation type="submission" date="2023-12" db="EMBL/GenBank/DDBJ databases">
        <title>Description of Novel Strain Fulvimarina sp. 2208YS6-2-32 isolated from Uroteuthis (Photololigo) edulis.</title>
        <authorList>
            <person name="Park J.-S."/>
        </authorList>
    </citation>
    <scope>NUCLEOTIDE SEQUENCE [LARGE SCALE GENOMIC DNA]</scope>
    <source>
        <strain evidence="4 5">2208YS6-2-32</strain>
    </source>
</reference>
<evidence type="ECO:0000256" key="2">
    <source>
        <dbReference type="SAM" id="SignalP"/>
    </source>
</evidence>
<evidence type="ECO:0000256" key="1">
    <source>
        <dbReference type="SAM" id="MobiDB-lite"/>
    </source>
</evidence>
<dbReference type="Proteomes" id="UP001294412">
    <property type="component" value="Unassembled WGS sequence"/>
</dbReference>
<feature type="region of interest" description="Disordered" evidence="1">
    <location>
        <begin position="22"/>
        <end position="203"/>
    </location>
</feature>
<organism evidence="4 5">
    <name type="scientific">Fulvimarina uroteuthidis</name>
    <dbReference type="NCBI Taxonomy" id="3098149"/>
    <lineage>
        <taxon>Bacteria</taxon>
        <taxon>Pseudomonadati</taxon>
        <taxon>Pseudomonadota</taxon>
        <taxon>Alphaproteobacteria</taxon>
        <taxon>Hyphomicrobiales</taxon>
        <taxon>Aurantimonadaceae</taxon>
        <taxon>Fulvimarina</taxon>
    </lineage>
</organism>
<feature type="domain" description="Extensin-like C-terminal" evidence="3">
    <location>
        <begin position="225"/>
        <end position="397"/>
    </location>
</feature>
<feature type="compositionally biased region" description="Low complexity" evidence="1">
    <location>
        <begin position="49"/>
        <end position="65"/>
    </location>
</feature>
<dbReference type="InterPro" id="IPR009683">
    <property type="entry name" value="Extensin-like_C"/>
</dbReference>
<sequence length="397" mass="40305">MLARPLCLALSMWLTPFAHAQSVGAPVPTPEARPDGAGAEAGSPDRATRASTETETETDSGTGTDPRGGAESPSPEAFNEANSRANGAAGADGGTPIAQTTEPDASGPAVVEDLSDPDAPAAASAPDPQATAPVAPSPTPAGLPEPDGPEPDPSAPQSLPIRPGDIPRPEAKPETAAAKAAPIGALDTAEPPAIPVLPKPSAMKQQPISPAAAVRAAAAIIASEACEADLTRRGIVFETEPSLNEGDCGVLRPVSLTTLSSGLEVNTQTLMWCPTADALDTWMTETVIPAAEAVYPDRTLTGISRISTYVCRNRGSGQKISEHARGSAVDIGAFVFEDGEVPVAAANPETPDGKFLSAVRAGACGPFTTVLGPGTDADHATHFHFDLAARKGGPYCR</sequence>
<keyword evidence="5" id="KW-1185">Reference proteome</keyword>
<proteinExistence type="predicted"/>
<protein>
    <submittedName>
        <fullName evidence="4">Extensin family protein</fullName>
    </submittedName>
</protein>
<dbReference type="Pfam" id="PF06904">
    <property type="entry name" value="Extensin-like_C"/>
    <property type="match status" value="1"/>
</dbReference>
<dbReference type="RefSeq" id="WP_322186758.1">
    <property type="nucleotide sequence ID" value="NZ_JAXLPB010000002.1"/>
</dbReference>
<dbReference type="EMBL" id="JAXLPB010000002">
    <property type="protein sequence ID" value="MDY8109315.1"/>
    <property type="molecule type" value="Genomic_DNA"/>
</dbReference>
<feature type="chain" id="PRO_5045686610" evidence="2">
    <location>
        <begin position="21"/>
        <end position="397"/>
    </location>
</feature>
<evidence type="ECO:0000313" key="4">
    <source>
        <dbReference type="EMBL" id="MDY8109315.1"/>
    </source>
</evidence>
<gene>
    <name evidence="4" type="ORF">U0C82_09195</name>
</gene>
<comment type="caution">
    <text evidence="4">The sequence shown here is derived from an EMBL/GenBank/DDBJ whole genome shotgun (WGS) entry which is preliminary data.</text>
</comment>
<name>A0ABU5I2J5_9HYPH</name>
<evidence type="ECO:0000259" key="3">
    <source>
        <dbReference type="Pfam" id="PF06904"/>
    </source>
</evidence>